<dbReference type="Proteomes" id="UP000287394">
    <property type="component" value="Chromosome"/>
</dbReference>
<dbReference type="GO" id="GO:0006508">
    <property type="term" value="P:proteolysis"/>
    <property type="evidence" value="ECO:0007669"/>
    <property type="project" value="InterPro"/>
</dbReference>
<dbReference type="InterPro" id="IPR011765">
    <property type="entry name" value="Pept_M16_N"/>
</dbReference>
<dbReference type="SUPFAM" id="SSF63411">
    <property type="entry name" value="LuxS/MPP-like metallohydrolase"/>
    <property type="match status" value="2"/>
</dbReference>
<dbReference type="GO" id="GO:0004222">
    <property type="term" value="F:metalloendopeptidase activity"/>
    <property type="evidence" value="ECO:0007669"/>
    <property type="project" value="InterPro"/>
</dbReference>
<dbReference type="Gene3D" id="3.30.830.10">
    <property type="entry name" value="Metalloenzyme, LuxS/M16 peptidase-like"/>
    <property type="match status" value="2"/>
</dbReference>
<name>A0A402CY13_9BACT</name>
<feature type="chain" id="PRO_5043343977" evidence="4">
    <location>
        <begin position="27"/>
        <end position="493"/>
    </location>
</feature>
<reference evidence="5 6" key="1">
    <citation type="journal article" date="2019" name="Int. J. Syst. Evol. Microbiol.">
        <title>Capsulimonas corticalis gen. nov., sp. nov., an aerobic capsulated bacterium, of a novel bacterial order, Capsulimonadales ord. nov., of the class Armatimonadia of the phylum Armatimonadetes.</title>
        <authorList>
            <person name="Li J."/>
            <person name="Kudo C."/>
            <person name="Tonouchi A."/>
        </authorList>
    </citation>
    <scope>NUCLEOTIDE SEQUENCE [LARGE SCALE GENOMIC DNA]</scope>
    <source>
        <strain evidence="5 6">AX-7</strain>
    </source>
</reference>
<dbReference type="AlphaFoldDB" id="A0A402CY13"/>
<evidence type="ECO:0000313" key="6">
    <source>
        <dbReference type="Proteomes" id="UP000287394"/>
    </source>
</evidence>
<dbReference type="PANTHER" id="PTHR11851">
    <property type="entry name" value="METALLOPROTEASE"/>
    <property type="match status" value="1"/>
</dbReference>
<dbReference type="InterPro" id="IPR050361">
    <property type="entry name" value="MPP/UQCRC_Complex"/>
</dbReference>
<dbReference type="PROSITE" id="PS00143">
    <property type="entry name" value="INSULINASE"/>
    <property type="match status" value="1"/>
</dbReference>
<dbReference type="GO" id="GO:0046872">
    <property type="term" value="F:metal ion binding"/>
    <property type="evidence" value="ECO:0007669"/>
    <property type="project" value="InterPro"/>
</dbReference>
<dbReference type="Pfam" id="PF05193">
    <property type="entry name" value="Peptidase_M16_C"/>
    <property type="match status" value="1"/>
</dbReference>
<evidence type="ECO:0000256" key="2">
    <source>
        <dbReference type="RuleBase" id="RU004447"/>
    </source>
</evidence>
<keyword evidence="6" id="KW-1185">Reference proteome</keyword>
<feature type="region of interest" description="Disordered" evidence="3">
    <location>
        <begin position="471"/>
        <end position="493"/>
    </location>
</feature>
<dbReference type="PANTHER" id="PTHR11851:SF49">
    <property type="entry name" value="MITOCHONDRIAL-PROCESSING PEPTIDASE SUBUNIT ALPHA"/>
    <property type="match status" value="1"/>
</dbReference>
<dbReference type="Pfam" id="PF00675">
    <property type="entry name" value="Peptidase_M16"/>
    <property type="match status" value="1"/>
</dbReference>
<keyword evidence="4" id="KW-0732">Signal</keyword>
<gene>
    <name evidence="5" type="primary">mpp</name>
    <name evidence="5" type="ORF">CCAX7_41850</name>
</gene>
<protein>
    <submittedName>
        <fullName evidence="5">Peptidase M16</fullName>
    </submittedName>
</protein>
<proteinExistence type="inferred from homology"/>
<dbReference type="InterPro" id="IPR007863">
    <property type="entry name" value="Peptidase_M16_C"/>
</dbReference>
<evidence type="ECO:0000256" key="1">
    <source>
        <dbReference type="ARBA" id="ARBA00007261"/>
    </source>
</evidence>
<evidence type="ECO:0000313" key="5">
    <source>
        <dbReference type="EMBL" id="BDI32134.1"/>
    </source>
</evidence>
<sequence length="493" mass="53443">MRLWPSRPALVFLLTAFGFSPVPVFAADMDFAPAASVTQGLSPVAHKTLANGLQVLVAPSGNADLVTVDAWVGAGTRRETPDNNGAAHFIEHLLFKGTPTRQPGEIDAAIEDLGGSMNAATSYDWAHFYVTVGSSDTEPALGVLSDVLMHAELRQQDMDQERPVILNEMARQLADPSQRIARVLSAITFPTHPYGRPLLGPPTQVTSMTRKTVQDFYHEYYVPGNVTLVLTGKITPDEGFAMAEKAFGKWAERPLPEDKVLPEPPQTDIRTRSMVAPVSKGYLTIGFRAPSVRDHSQAYAMDVLLTILGQGGHNRLTDDLLTKQKLVTGISANYLTQKDEGMMTITAVFEPGNRDKVLKAILGEITALRETPVSEKELAAAKHSLLSSYLFDVQTTSGRANALGFYNMIDSYQYDTAYITKFENLTPAQVQDAAVKYLDPNKYSLVTLLPATDPITATSLSNDGPALAPRLPAVNSNAVSRGADTDPTNASRL</sequence>
<evidence type="ECO:0000256" key="4">
    <source>
        <dbReference type="SAM" id="SignalP"/>
    </source>
</evidence>
<feature type="signal peptide" evidence="4">
    <location>
        <begin position="1"/>
        <end position="26"/>
    </location>
</feature>
<evidence type="ECO:0000256" key="3">
    <source>
        <dbReference type="SAM" id="MobiDB-lite"/>
    </source>
</evidence>
<dbReference type="InterPro" id="IPR001431">
    <property type="entry name" value="Pept_M16_Zn_BS"/>
</dbReference>
<dbReference type="InterPro" id="IPR011249">
    <property type="entry name" value="Metalloenz_LuxS/M16"/>
</dbReference>
<dbReference type="EMBL" id="AP025739">
    <property type="protein sequence ID" value="BDI32134.1"/>
    <property type="molecule type" value="Genomic_DNA"/>
</dbReference>
<organism evidence="5 6">
    <name type="scientific">Capsulimonas corticalis</name>
    <dbReference type="NCBI Taxonomy" id="2219043"/>
    <lineage>
        <taxon>Bacteria</taxon>
        <taxon>Bacillati</taxon>
        <taxon>Armatimonadota</taxon>
        <taxon>Armatimonadia</taxon>
        <taxon>Capsulimonadales</taxon>
        <taxon>Capsulimonadaceae</taxon>
        <taxon>Capsulimonas</taxon>
    </lineage>
</organism>
<comment type="similarity">
    <text evidence="1 2">Belongs to the peptidase M16 family.</text>
</comment>
<accession>A0A402CY13</accession>
<dbReference type="KEGG" id="ccot:CCAX7_41850"/>